<sequence length="67" mass="7470">MSPELSGKLTFLVSLKQPGPRDGMIQCFIKRDKFAHAYEEVTNSKLSAIEMTPHLEPPQALDHSSNT</sequence>
<keyword evidence="2" id="KW-1185">Reference proteome</keyword>
<evidence type="ECO:0000313" key="1">
    <source>
        <dbReference type="EMBL" id="PKU73117.1"/>
    </source>
</evidence>
<reference evidence="1 2" key="1">
    <citation type="journal article" date="2016" name="Sci. Rep.">
        <title>The Dendrobium catenatum Lindl. genome sequence provides insights into polysaccharide synthase, floral development and adaptive evolution.</title>
        <authorList>
            <person name="Zhang G.Q."/>
            <person name="Xu Q."/>
            <person name="Bian C."/>
            <person name="Tsai W.C."/>
            <person name="Yeh C.M."/>
            <person name="Liu K.W."/>
            <person name="Yoshida K."/>
            <person name="Zhang L.S."/>
            <person name="Chang S.B."/>
            <person name="Chen F."/>
            <person name="Shi Y."/>
            <person name="Su Y.Y."/>
            <person name="Zhang Y.Q."/>
            <person name="Chen L.J."/>
            <person name="Yin Y."/>
            <person name="Lin M."/>
            <person name="Huang H."/>
            <person name="Deng H."/>
            <person name="Wang Z.W."/>
            <person name="Zhu S.L."/>
            <person name="Zhao X."/>
            <person name="Deng C."/>
            <person name="Niu S.C."/>
            <person name="Huang J."/>
            <person name="Wang M."/>
            <person name="Liu G.H."/>
            <person name="Yang H.J."/>
            <person name="Xiao X.J."/>
            <person name="Hsiao Y.Y."/>
            <person name="Wu W.L."/>
            <person name="Chen Y.Y."/>
            <person name="Mitsuda N."/>
            <person name="Ohme-Takagi M."/>
            <person name="Luo Y.B."/>
            <person name="Van de Peer Y."/>
            <person name="Liu Z.J."/>
        </authorList>
    </citation>
    <scope>NUCLEOTIDE SEQUENCE [LARGE SCALE GENOMIC DNA]</scope>
    <source>
        <tissue evidence="1">The whole plant</tissue>
    </source>
</reference>
<reference evidence="1 2" key="2">
    <citation type="journal article" date="2017" name="Nature">
        <title>The Apostasia genome and the evolution of orchids.</title>
        <authorList>
            <person name="Zhang G.Q."/>
            <person name="Liu K.W."/>
            <person name="Li Z."/>
            <person name="Lohaus R."/>
            <person name="Hsiao Y.Y."/>
            <person name="Niu S.C."/>
            <person name="Wang J.Y."/>
            <person name="Lin Y.C."/>
            <person name="Xu Q."/>
            <person name="Chen L.J."/>
            <person name="Yoshida K."/>
            <person name="Fujiwara S."/>
            <person name="Wang Z.W."/>
            <person name="Zhang Y.Q."/>
            <person name="Mitsuda N."/>
            <person name="Wang M."/>
            <person name="Liu G.H."/>
            <person name="Pecoraro L."/>
            <person name="Huang H.X."/>
            <person name="Xiao X.J."/>
            <person name="Lin M."/>
            <person name="Wu X.Y."/>
            <person name="Wu W.L."/>
            <person name="Chen Y.Y."/>
            <person name="Chang S.B."/>
            <person name="Sakamoto S."/>
            <person name="Ohme-Takagi M."/>
            <person name="Yagi M."/>
            <person name="Zeng S.J."/>
            <person name="Shen C.Y."/>
            <person name="Yeh C.M."/>
            <person name="Luo Y.B."/>
            <person name="Tsai W.C."/>
            <person name="Van de Peer Y."/>
            <person name="Liu Z.J."/>
        </authorList>
    </citation>
    <scope>NUCLEOTIDE SEQUENCE [LARGE SCALE GENOMIC DNA]</scope>
    <source>
        <tissue evidence="1">The whole plant</tissue>
    </source>
</reference>
<evidence type="ECO:0000313" key="2">
    <source>
        <dbReference type="Proteomes" id="UP000233837"/>
    </source>
</evidence>
<dbReference type="AlphaFoldDB" id="A0A2I0WBT2"/>
<protein>
    <submittedName>
        <fullName evidence="1">Tubby-like F-box protein 8</fullName>
    </submittedName>
</protein>
<dbReference type="SUPFAM" id="SSF54518">
    <property type="entry name" value="Tubby C-terminal domain-like"/>
    <property type="match status" value="1"/>
</dbReference>
<proteinExistence type="predicted"/>
<dbReference type="InterPro" id="IPR025659">
    <property type="entry name" value="Tubby-like_C"/>
</dbReference>
<dbReference type="EMBL" id="KZ502784">
    <property type="protein sequence ID" value="PKU73117.1"/>
    <property type="molecule type" value="Genomic_DNA"/>
</dbReference>
<organism evidence="1 2">
    <name type="scientific">Dendrobium catenatum</name>
    <dbReference type="NCBI Taxonomy" id="906689"/>
    <lineage>
        <taxon>Eukaryota</taxon>
        <taxon>Viridiplantae</taxon>
        <taxon>Streptophyta</taxon>
        <taxon>Embryophyta</taxon>
        <taxon>Tracheophyta</taxon>
        <taxon>Spermatophyta</taxon>
        <taxon>Magnoliopsida</taxon>
        <taxon>Liliopsida</taxon>
        <taxon>Asparagales</taxon>
        <taxon>Orchidaceae</taxon>
        <taxon>Epidendroideae</taxon>
        <taxon>Malaxideae</taxon>
        <taxon>Dendrobiinae</taxon>
        <taxon>Dendrobium</taxon>
    </lineage>
</organism>
<dbReference type="Proteomes" id="UP000233837">
    <property type="component" value="Unassembled WGS sequence"/>
</dbReference>
<accession>A0A2I0WBT2</accession>
<gene>
    <name evidence="1" type="primary">TULP8</name>
    <name evidence="1" type="ORF">MA16_Dca016184</name>
</gene>
<name>A0A2I0WBT2_9ASPA</name>